<accession>A0A6M1T0I0</accession>
<dbReference type="GO" id="GO:0016020">
    <property type="term" value="C:membrane"/>
    <property type="evidence" value="ECO:0007669"/>
    <property type="project" value="UniProtKB-SubCell"/>
</dbReference>
<protein>
    <submittedName>
        <fullName evidence="9">Glycosyltransferase</fullName>
    </submittedName>
</protein>
<dbReference type="Pfam" id="PF13632">
    <property type="entry name" value="Glyco_trans_2_3"/>
    <property type="match status" value="1"/>
</dbReference>
<feature type="transmembrane region" description="Helical" evidence="7">
    <location>
        <begin position="423"/>
        <end position="447"/>
    </location>
</feature>
<evidence type="ECO:0000256" key="3">
    <source>
        <dbReference type="ARBA" id="ARBA00022679"/>
    </source>
</evidence>
<organism evidence="9 10">
    <name type="scientific">Devosia aurantiaca</name>
    <dbReference type="NCBI Taxonomy" id="2714858"/>
    <lineage>
        <taxon>Bacteria</taxon>
        <taxon>Pseudomonadati</taxon>
        <taxon>Pseudomonadota</taxon>
        <taxon>Alphaproteobacteria</taxon>
        <taxon>Hyphomicrobiales</taxon>
        <taxon>Devosiaceae</taxon>
        <taxon>Devosia</taxon>
    </lineage>
</organism>
<evidence type="ECO:0000256" key="5">
    <source>
        <dbReference type="ARBA" id="ARBA00022989"/>
    </source>
</evidence>
<evidence type="ECO:0000256" key="6">
    <source>
        <dbReference type="ARBA" id="ARBA00023136"/>
    </source>
</evidence>
<gene>
    <name evidence="9" type="ORF">G5575_12655</name>
</gene>
<dbReference type="InterPro" id="IPR029044">
    <property type="entry name" value="Nucleotide-diphossugar_trans"/>
</dbReference>
<name>A0A6M1T0I0_9HYPH</name>
<dbReference type="EMBL" id="JAALFG010000002">
    <property type="protein sequence ID" value="NGP18391.1"/>
    <property type="molecule type" value="Genomic_DNA"/>
</dbReference>
<evidence type="ECO:0000256" key="1">
    <source>
        <dbReference type="ARBA" id="ARBA00004141"/>
    </source>
</evidence>
<dbReference type="InterPro" id="IPR050321">
    <property type="entry name" value="Glycosyltr_2/OpgH_subfam"/>
</dbReference>
<dbReference type="Gene3D" id="3.90.550.10">
    <property type="entry name" value="Spore Coat Polysaccharide Biosynthesis Protein SpsA, Chain A"/>
    <property type="match status" value="1"/>
</dbReference>
<dbReference type="InterPro" id="IPR001173">
    <property type="entry name" value="Glyco_trans_2-like"/>
</dbReference>
<dbReference type="GO" id="GO:0016757">
    <property type="term" value="F:glycosyltransferase activity"/>
    <property type="evidence" value="ECO:0007669"/>
    <property type="project" value="UniProtKB-KW"/>
</dbReference>
<feature type="domain" description="Glycosyltransferase 2-like" evidence="8">
    <location>
        <begin position="182"/>
        <end position="379"/>
    </location>
</feature>
<evidence type="ECO:0000313" key="10">
    <source>
        <dbReference type="Proteomes" id="UP000474802"/>
    </source>
</evidence>
<evidence type="ECO:0000256" key="4">
    <source>
        <dbReference type="ARBA" id="ARBA00022692"/>
    </source>
</evidence>
<keyword evidence="3 9" id="KW-0808">Transferase</keyword>
<dbReference type="AlphaFoldDB" id="A0A6M1T0I0"/>
<keyword evidence="2" id="KW-0328">Glycosyltransferase</keyword>
<feature type="transmembrane region" description="Helical" evidence="7">
    <location>
        <begin position="342"/>
        <end position="367"/>
    </location>
</feature>
<dbReference type="PANTHER" id="PTHR43867">
    <property type="entry name" value="CELLULOSE SYNTHASE CATALYTIC SUBUNIT A [UDP-FORMING]"/>
    <property type="match status" value="1"/>
</dbReference>
<evidence type="ECO:0000313" key="9">
    <source>
        <dbReference type="EMBL" id="NGP18391.1"/>
    </source>
</evidence>
<feature type="transmembrane region" description="Helical" evidence="7">
    <location>
        <begin position="12"/>
        <end position="34"/>
    </location>
</feature>
<reference evidence="9 10" key="2">
    <citation type="submission" date="2020-03" db="EMBL/GenBank/DDBJ databases">
        <title>Devosia chinhatensis sp. nov., isolated from a hexachlorocyclohexane (HCH) dump site in India.</title>
        <authorList>
            <person name="Kumar M."/>
            <person name="Lal R."/>
        </authorList>
    </citation>
    <scope>NUCLEOTIDE SEQUENCE [LARGE SCALE GENOMIC DNA]</scope>
    <source>
        <strain evidence="9 10">H239</strain>
    </source>
</reference>
<comment type="caution">
    <text evidence="9">The sequence shown here is derived from an EMBL/GenBank/DDBJ whole genome shotgun (WGS) entry which is preliminary data.</text>
</comment>
<dbReference type="RefSeq" id="WP_164534601.1">
    <property type="nucleotide sequence ID" value="NZ_JAALFG010000002.1"/>
</dbReference>
<dbReference type="SUPFAM" id="SSF53448">
    <property type="entry name" value="Nucleotide-diphospho-sugar transferases"/>
    <property type="match status" value="1"/>
</dbReference>
<comment type="subcellular location">
    <subcellularLocation>
        <location evidence="1">Membrane</location>
        <topology evidence="1">Multi-pass membrane protein</topology>
    </subcellularLocation>
</comment>
<keyword evidence="6 7" id="KW-0472">Membrane</keyword>
<feature type="transmembrane region" description="Helical" evidence="7">
    <location>
        <begin position="379"/>
        <end position="402"/>
    </location>
</feature>
<evidence type="ECO:0000259" key="8">
    <source>
        <dbReference type="Pfam" id="PF13632"/>
    </source>
</evidence>
<evidence type="ECO:0000256" key="2">
    <source>
        <dbReference type="ARBA" id="ARBA00022676"/>
    </source>
</evidence>
<reference evidence="9 10" key="1">
    <citation type="submission" date="2020-02" db="EMBL/GenBank/DDBJ databases">
        <authorList>
            <person name="Khan S.A."/>
            <person name="Jeon C.O."/>
            <person name="Chun B.H."/>
        </authorList>
    </citation>
    <scope>NUCLEOTIDE SEQUENCE [LARGE SCALE GENOMIC DNA]</scope>
    <source>
        <strain evidence="9 10">H239</strain>
    </source>
</reference>
<keyword evidence="4 7" id="KW-0812">Transmembrane</keyword>
<keyword evidence="10" id="KW-1185">Reference proteome</keyword>
<evidence type="ECO:0000256" key="7">
    <source>
        <dbReference type="SAM" id="Phobius"/>
    </source>
</evidence>
<dbReference type="PANTHER" id="PTHR43867:SF2">
    <property type="entry name" value="CELLULOSE SYNTHASE CATALYTIC SUBUNIT A [UDP-FORMING]"/>
    <property type="match status" value="1"/>
</dbReference>
<sequence>MAIPNDLLSAALIGLFGLTQIAYFLTFVLDLYFFTRPVDWVDTREAGTLPREEYPFIILFYPVLKELEATMRTTFLSLARLDYPTDRYRVVAIPNADDTETVASLERLAQDFPFLQILRVPPTTHSSWQVVWDAWTATDKAYWWHRGRRAFNRDLPPKKTRQLIYAFYNMADALIEYGDFLVNYIDADSCPPPDHFLAAAAGMRHYDVLQAQNIAGNLNTSLAASWHGFDHMAWDGSKYPHLSAHGRHPYWVLGKGLFFKASDLLALGGFHPWLTIEDPEVGMRFWTNGKRIGIIENPLIEEVPVTFAEGITQRKRWVAGFFQSLGSPLRDMGMPRAARIKAWFNFLPCLSLSLNSLGLPLGVWAIIGSLNDQQILPGWMLQLSLLNLTLFLSSTSALYLRIWRRSKLVLPRKRDRAWYLLRINPVSLLIWWTLWLIPIVIGFRMYLRDEGLVWERTEKRDANHALVRDTERGVALEAPAAAQAVPSTIADFGRVA</sequence>
<dbReference type="Proteomes" id="UP000474802">
    <property type="component" value="Unassembled WGS sequence"/>
</dbReference>
<keyword evidence="5 7" id="KW-1133">Transmembrane helix</keyword>
<proteinExistence type="predicted"/>